<dbReference type="PANTHER" id="PTHR34438">
    <property type="entry name" value="SI:DKEY-97L20.6"/>
    <property type="match status" value="1"/>
</dbReference>
<evidence type="ECO:0000313" key="2">
    <source>
        <dbReference type="EMBL" id="KAK7919325.1"/>
    </source>
</evidence>
<feature type="region of interest" description="Disordered" evidence="1">
    <location>
        <begin position="1"/>
        <end position="31"/>
    </location>
</feature>
<comment type="caution">
    <text evidence="2">The sequence shown here is derived from an EMBL/GenBank/DDBJ whole genome shotgun (WGS) entry which is preliminary data.</text>
</comment>
<dbReference type="AlphaFoldDB" id="A0AAW0P861"/>
<gene>
    <name evidence="2" type="ORF">WMY93_010609</name>
</gene>
<protein>
    <submittedName>
        <fullName evidence="2">Uncharacterized protein</fullName>
    </submittedName>
</protein>
<proteinExistence type="predicted"/>
<dbReference type="InterPro" id="IPR028042">
    <property type="entry name" value="DUF4639"/>
</dbReference>
<name>A0AAW0P861_9GOBI</name>
<organism evidence="2 3">
    <name type="scientific">Mugilogobius chulae</name>
    <name type="common">yellowstripe goby</name>
    <dbReference type="NCBI Taxonomy" id="88201"/>
    <lineage>
        <taxon>Eukaryota</taxon>
        <taxon>Metazoa</taxon>
        <taxon>Chordata</taxon>
        <taxon>Craniata</taxon>
        <taxon>Vertebrata</taxon>
        <taxon>Euteleostomi</taxon>
        <taxon>Actinopterygii</taxon>
        <taxon>Neopterygii</taxon>
        <taxon>Teleostei</taxon>
        <taxon>Neoteleostei</taxon>
        <taxon>Acanthomorphata</taxon>
        <taxon>Gobiaria</taxon>
        <taxon>Gobiiformes</taxon>
        <taxon>Gobioidei</taxon>
        <taxon>Gobiidae</taxon>
        <taxon>Gobionellinae</taxon>
        <taxon>Mugilogobius</taxon>
    </lineage>
</organism>
<evidence type="ECO:0000256" key="1">
    <source>
        <dbReference type="SAM" id="MobiDB-lite"/>
    </source>
</evidence>
<sequence length="130" mass="14899">MSVIRMPRSAASRKSVTGPQAQDTEPEELVPGRLSHTQWKDMLAYEEAEETVADHMDRLLKKVMDGCHRVNIRQQMFPYTANWVKKHLVQIVEQHFLCRDEEDGADVIVPEDREPSPLNQTSGLRAVCRS</sequence>
<accession>A0AAW0P861</accession>
<dbReference type="Pfam" id="PF15479">
    <property type="entry name" value="DUF4639"/>
    <property type="match status" value="1"/>
</dbReference>
<reference evidence="3" key="1">
    <citation type="submission" date="2024-04" db="EMBL/GenBank/DDBJ databases">
        <title>Salinicola lusitanus LLJ914,a marine bacterium isolated from the Okinawa Trough.</title>
        <authorList>
            <person name="Li J."/>
        </authorList>
    </citation>
    <scope>NUCLEOTIDE SEQUENCE [LARGE SCALE GENOMIC DNA]</scope>
</reference>
<keyword evidence="3" id="KW-1185">Reference proteome</keyword>
<evidence type="ECO:0000313" key="3">
    <source>
        <dbReference type="Proteomes" id="UP001460270"/>
    </source>
</evidence>
<feature type="compositionally biased region" description="Polar residues" evidence="1">
    <location>
        <begin position="12"/>
        <end position="23"/>
    </location>
</feature>
<dbReference type="EMBL" id="JBBPFD010000007">
    <property type="protein sequence ID" value="KAK7919325.1"/>
    <property type="molecule type" value="Genomic_DNA"/>
</dbReference>
<dbReference type="Proteomes" id="UP001460270">
    <property type="component" value="Unassembled WGS sequence"/>
</dbReference>
<dbReference type="PANTHER" id="PTHR34438:SF1">
    <property type="entry name" value="CHROMOSOME 2 OPEN READING FRAME 81"/>
    <property type="match status" value="1"/>
</dbReference>